<gene>
    <name evidence="3" type="ORF">TrST_g12032</name>
</gene>
<feature type="region of interest" description="Disordered" evidence="1">
    <location>
        <begin position="25"/>
        <end position="65"/>
    </location>
</feature>
<evidence type="ECO:0000313" key="4">
    <source>
        <dbReference type="Proteomes" id="UP001165085"/>
    </source>
</evidence>
<evidence type="ECO:0000313" key="3">
    <source>
        <dbReference type="EMBL" id="GMH63707.1"/>
    </source>
</evidence>
<name>A0A9W7E2D9_9STRA</name>
<sequence>MAITGQDGRVDESLRRLQTQVKKLRAENAELRKQIPPQAPSVGEEGKQLPQQDQPPSAKTKDQERRRMSIALGEDFGGTSLLDSSLALVPITTPLSKASVSELVQSFIDAVKLSHGNIKADISDWFKKEFPSYDGNPQLKAALDNFQSILIEVAKKLRPLIKMSRIGLGVRLFVIAICSYVDMATDLLVSFSFFEKGETGWGTASLSFVSAGILAQTLVAWMQYRGQATKDEYRADSVTTLHPLYWHKNLVQDWILNLPSNYDTSSPPPKFMTQKFESHIIDIFKWWGGGEDLVAVEAALNKFETFVPPKVETQKSGKTTKRFKSNNKIAPAKEN</sequence>
<protein>
    <submittedName>
        <fullName evidence="3">Uncharacterized protein</fullName>
    </submittedName>
</protein>
<dbReference type="OrthoDB" id="10652396at2759"/>
<keyword evidence="2" id="KW-0812">Transmembrane</keyword>
<reference evidence="4" key="1">
    <citation type="journal article" date="2023" name="Commun. Biol.">
        <title>Genome analysis of Parmales, the sister group of diatoms, reveals the evolutionary specialization of diatoms from phago-mixotrophs to photoautotrophs.</title>
        <authorList>
            <person name="Ban H."/>
            <person name="Sato S."/>
            <person name="Yoshikawa S."/>
            <person name="Yamada K."/>
            <person name="Nakamura Y."/>
            <person name="Ichinomiya M."/>
            <person name="Sato N."/>
            <person name="Blanc-Mathieu R."/>
            <person name="Endo H."/>
            <person name="Kuwata A."/>
            <person name="Ogata H."/>
        </authorList>
    </citation>
    <scope>NUCLEOTIDE SEQUENCE [LARGE SCALE GENOMIC DNA]</scope>
    <source>
        <strain evidence="4">NIES 3701</strain>
    </source>
</reference>
<feature type="transmembrane region" description="Helical" evidence="2">
    <location>
        <begin position="168"/>
        <end position="194"/>
    </location>
</feature>
<keyword evidence="4" id="KW-1185">Reference proteome</keyword>
<keyword evidence="2" id="KW-1133">Transmembrane helix</keyword>
<accession>A0A9W7E2D9</accession>
<keyword evidence="2" id="KW-0472">Membrane</keyword>
<feature type="transmembrane region" description="Helical" evidence="2">
    <location>
        <begin position="200"/>
        <end position="221"/>
    </location>
</feature>
<evidence type="ECO:0000256" key="2">
    <source>
        <dbReference type="SAM" id="Phobius"/>
    </source>
</evidence>
<dbReference type="AlphaFoldDB" id="A0A9W7E2D9"/>
<organism evidence="3 4">
    <name type="scientific">Triparma strigata</name>
    <dbReference type="NCBI Taxonomy" id="1606541"/>
    <lineage>
        <taxon>Eukaryota</taxon>
        <taxon>Sar</taxon>
        <taxon>Stramenopiles</taxon>
        <taxon>Ochrophyta</taxon>
        <taxon>Bolidophyceae</taxon>
        <taxon>Parmales</taxon>
        <taxon>Triparmaceae</taxon>
        <taxon>Triparma</taxon>
    </lineage>
</organism>
<dbReference type="EMBL" id="BRXY01000087">
    <property type="protein sequence ID" value="GMH63707.1"/>
    <property type="molecule type" value="Genomic_DNA"/>
</dbReference>
<proteinExistence type="predicted"/>
<evidence type="ECO:0000256" key="1">
    <source>
        <dbReference type="SAM" id="MobiDB-lite"/>
    </source>
</evidence>
<comment type="caution">
    <text evidence="3">The sequence shown here is derived from an EMBL/GenBank/DDBJ whole genome shotgun (WGS) entry which is preliminary data.</text>
</comment>
<feature type="region of interest" description="Disordered" evidence="1">
    <location>
        <begin position="314"/>
        <end position="335"/>
    </location>
</feature>
<dbReference type="Proteomes" id="UP001165085">
    <property type="component" value="Unassembled WGS sequence"/>
</dbReference>